<dbReference type="InterPro" id="IPR000485">
    <property type="entry name" value="AsnC-type_HTH_dom"/>
</dbReference>
<dbReference type="InterPro" id="IPR036388">
    <property type="entry name" value="WH-like_DNA-bd_sf"/>
</dbReference>
<dbReference type="SMART" id="SM00344">
    <property type="entry name" value="HTH_ASNC"/>
    <property type="match status" value="1"/>
</dbReference>
<dbReference type="Pfam" id="PF01037">
    <property type="entry name" value="AsnC_trans_reg"/>
    <property type="match status" value="1"/>
</dbReference>
<evidence type="ECO:0000256" key="1">
    <source>
        <dbReference type="ARBA" id="ARBA00023015"/>
    </source>
</evidence>
<dbReference type="PROSITE" id="PS50956">
    <property type="entry name" value="HTH_ASNC_2"/>
    <property type="match status" value="1"/>
</dbReference>
<dbReference type="GO" id="GO:0043200">
    <property type="term" value="P:response to amino acid"/>
    <property type="evidence" value="ECO:0007669"/>
    <property type="project" value="TreeGrafter"/>
</dbReference>
<keyword evidence="1" id="KW-0805">Transcription regulation</keyword>
<dbReference type="Gene3D" id="1.10.10.10">
    <property type="entry name" value="Winged helix-like DNA-binding domain superfamily/Winged helix DNA-binding domain"/>
    <property type="match status" value="1"/>
</dbReference>
<evidence type="ECO:0000256" key="3">
    <source>
        <dbReference type="ARBA" id="ARBA00023163"/>
    </source>
</evidence>
<feature type="domain" description="HTH asnC-type" evidence="4">
    <location>
        <begin position="10"/>
        <end position="71"/>
    </location>
</feature>
<evidence type="ECO:0000256" key="2">
    <source>
        <dbReference type="ARBA" id="ARBA00023125"/>
    </source>
</evidence>
<dbReference type="EMBL" id="JAFNLL010000007">
    <property type="protein sequence ID" value="MBO1267309.1"/>
    <property type="molecule type" value="Genomic_DNA"/>
</dbReference>
<dbReference type="GO" id="GO:0005829">
    <property type="term" value="C:cytosol"/>
    <property type="evidence" value="ECO:0007669"/>
    <property type="project" value="TreeGrafter"/>
</dbReference>
<reference evidence="5" key="1">
    <citation type="submission" date="2021-03" db="EMBL/GenBank/DDBJ databases">
        <title>A new species, PO-11, isolated from a karst cave deposit.</title>
        <authorList>
            <person name="Zhaoxiaoyong W."/>
        </authorList>
    </citation>
    <scope>NUCLEOTIDE SEQUENCE</scope>
    <source>
        <strain evidence="5">PO-11</strain>
    </source>
</reference>
<comment type="caution">
    <text evidence="5">The sequence shown here is derived from an EMBL/GenBank/DDBJ whole genome shotgun (WGS) entry which is preliminary data.</text>
</comment>
<name>A0A939HAM3_9MICC</name>
<dbReference type="InterPro" id="IPR019888">
    <property type="entry name" value="Tscrpt_reg_AsnC-like"/>
</dbReference>
<evidence type="ECO:0000313" key="5">
    <source>
        <dbReference type="EMBL" id="MBO1267309.1"/>
    </source>
</evidence>
<organism evidence="5 6">
    <name type="scientific">Arthrobacter cavernae</name>
    <dbReference type="NCBI Taxonomy" id="2817681"/>
    <lineage>
        <taxon>Bacteria</taxon>
        <taxon>Bacillati</taxon>
        <taxon>Actinomycetota</taxon>
        <taxon>Actinomycetes</taxon>
        <taxon>Micrococcales</taxon>
        <taxon>Micrococcaceae</taxon>
        <taxon>Arthrobacter</taxon>
    </lineage>
</organism>
<dbReference type="Gene3D" id="3.30.70.920">
    <property type="match status" value="1"/>
</dbReference>
<sequence>MIRSDVLNSLDPLDLKILLELIKEPRIQIAELSELLGIARNTAQARVRRLLRSGVLNNGGREVDLEKVGYDVVAFVTIEVTHRELDGVIGALRLIPQVLEVHEISGRGDLWCRVVAADTHNLQTALRSVLRIRGVIRTETVLALHTHIPYRTEPLIGLMAAAAAPTTRATQGP</sequence>
<dbReference type="InterPro" id="IPR011008">
    <property type="entry name" value="Dimeric_a/b-barrel"/>
</dbReference>
<keyword evidence="2" id="KW-0238">DNA-binding</keyword>
<dbReference type="Proteomes" id="UP000664164">
    <property type="component" value="Unassembled WGS sequence"/>
</dbReference>
<dbReference type="RefSeq" id="WP_207615103.1">
    <property type="nucleotide sequence ID" value="NZ_JAFNLL010000007.1"/>
</dbReference>
<dbReference type="AlphaFoldDB" id="A0A939HAM3"/>
<dbReference type="Pfam" id="PF13412">
    <property type="entry name" value="HTH_24"/>
    <property type="match status" value="1"/>
</dbReference>
<dbReference type="PRINTS" id="PR00033">
    <property type="entry name" value="HTHASNC"/>
</dbReference>
<dbReference type="PANTHER" id="PTHR30154">
    <property type="entry name" value="LEUCINE-RESPONSIVE REGULATORY PROTEIN"/>
    <property type="match status" value="1"/>
</dbReference>
<evidence type="ECO:0000313" key="6">
    <source>
        <dbReference type="Proteomes" id="UP000664164"/>
    </source>
</evidence>
<dbReference type="InterPro" id="IPR019887">
    <property type="entry name" value="Tscrpt_reg_AsnC/Lrp_C"/>
</dbReference>
<dbReference type="PANTHER" id="PTHR30154:SF34">
    <property type="entry name" value="TRANSCRIPTIONAL REGULATOR AZLB"/>
    <property type="match status" value="1"/>
</dbReference>
<keyword evidence="3" id="KW-0804">Transcription</keyword>
<proteinExistence type="predicted"/>
<keyword evidence="6" id="KW-1185">Reference proteome</keyword>
<dbReference type="SUPFAM" id="SSF46785">
    <property type="entry name" value="Winged helix' DNA-binding domain"/>
    <property type="match status" value="1"/>
</dbReference>
<gene>
    <name evidence="5" type="ORF">J1902_04820</name>
</gene>
<dbReference type="SUPFAM" id="SSF54909">
    <property type="entry name" value="Dimeric alpha+beta barrel"/>
    <property type="match status" value="1"/>
</dbReference>
<dbReference type="InterPro" id="IPR036390">
    <property type="entry name" value="WH_DNA-bd_sf"/>
</dbReference>
<accession>A0A939HAM3</accession>
<evidence type="ECO:0000259" key="4">
    <source>
        <dbReference type="PROSITE" id="PS50956"/>
    </source>
</evidence>
<dbReference type="GO" id="GO:0043565">
    <property type="term" value="F:sequence-specific DNA binding"/>
    <property type="evidence" value="ECO:0007669"/>
    <property type="project" value="InterPro"/>
</dbReference>
<protein>
    <submittedName>
        <fullName evidence="5">Lrp/AsnC family transcriptional regulator</fullName>
    </submittedName>
</protein>